<comment type="subcellular location">
    <subcellularLocation>
        <location evidence="1">Secreted</location>
    </subcellularLocation>
</comment>
<reference evidence="8" key="1">
    <citation type="journal article" date="2021" name="Genome Biol. Evol.">
        <title>A High-Quality Reference Genome for a Parasitic Bivalve with Doubly Uniparental Inheritance (Bivalvia: Unionida).</title>
        <authorList>
            <person name="Smith C.H."/>
        </authorList>
    </citation>
    <scope>NUCLEOTIDE SEQUENCE</scope>
    <source>
        <strain evidence="8">CHS0354</strain>
    </source>
</reference>
<gene>
    <name evidence="8" type="ORF">CHS0354_038842</name>
</gene>
<dbReference type="PANTHER" id="PTHR13723">
    <property type="entry name" value="ADAMTS A DISINTEGRIN AND METALLOPROTEASE WITH THROMBOSPONDIN MOTIFS PROTEASE"/>
    <property type="match status" value="1"/>
</dbReference>
<proteinExistence type="predicted"/>
<dbReference type="PROSITE" id="PS50900">
    <property type="entry name" value="PLAC"/>
    <property type="match status" value="1"/>
</dbReference>
<dbReference type="InterPro" id="IPR010294">
    <property type="entry name" value="ADAMTS_spacer1"/>
</dbReference>
<evidence type="ECO:0000256" key="6">
    <source>
        <dbReference type="SAM" id="SignalP"/>
    </source>
</evidence>
<dbReference type="InterPro" id="IPR010909">
    <property type="entry name" value="PLAC"/>
</dbReference>
<evidence type="ECO:0000256" key="3">
    <source>
        <dbReference type="ARBA" id="ARBA00022729"/>
    </source>
</evidence>
<feature type="domain" description="PLAC" evidence="7">
    <location>
        <begin position="682"/>
        <end position="719"/>
    </location>
</feature>
<dbReference type="Gene3D" id="2.20.100.10">
    <property type="entry name" value="Thrombospondin type-1 (TSP1) repeat"/>
    <property type="match status" value="6"/>
</dbReference>
<evidence type="ECO:0000259" key="7">
    <source>
        <dbReference type="PROSITE" id="PS50900"/>
    </source>
</evidence>
<feature type="region of interest" description="Disordered" evidence="5">
    <location>
        <begin position="173"/>
        <end position="199"/>
    </location>
</feature>
<feature type="region of interest" description="Disordered" evidence="5">
    <location>
        <begin position="205"/>
        <end position="224"/>
    </location>
</feature>
<evidence type="ECO:0000256" key="5">
    <source>
        <dbReference type="SAM" id="MobiDB-lite"/>
    </source>
</evidence>
<dbReference type="Pfam" id="PF05986">
    <property type="entry name" value="ADAMTS_spacer1"/>
    <property type="match status" value="1"/>
</dbReference>
<dbReference type="PROSITE" id="PS50092">
    <property type="entry name" value="TSP1"/>
    <property type="match status" value="5"/>
</dbReference>
<evidence type="ECO:0000256" key="2">
    <source>
        <dbReference type="ARBA" id="ARBA00022525"/>
    </source>
</evidence>
<organism evidence="8 9">
    <name type="scientific">Potamilus streckersoni</name>
    <dbReference type="NCBI Taxonomy" id="2493646"/>
    <lineage>
        <taxon>Eukaryota</taxon>
        <taxon>Metazoa</taxon>
        <taxon>Spiralia</taxon>
        <taxon>Lophotrochozoa</taxon>
        <taxon>Mollusca</taxon>
        <taxon>Bivalvia</taxon>
        <taxon>Autobranchia</taxon>
        <taxon>Heteroconchia</taxon>
        <taxon>Palaeoheterodonta</taxon>
        <taxon>Unionida</taxon>
        <taxon>Unionoidea</taxon>
        <taxon>Unionidae</taxon>
        <taxon>Ambleminae</taxon>
        <taxon>Lampsilini</taxon>
        <taxon>Potamilus</taxon>
    </lineage>
</organism>
<dbReference type="PANTHER" id="PTHR13723:SF281">
    <property type="entry name" value="PAPILIN"/>
    <property type="match status" value="1"/>
</dbReference>
<protein>
    <recommendedName>
        <fullName evidence="7">PLAC domain-containing protein</fullName>
    </recommendedName>
</protein>
<dbReference type="InterPro" id="IPR000884">
    <property type="entry name" value="TSP1_rpt"/>
</dbReference>
<keyword evidence="2" id="KW-0964">Secreted</keyword>
<dbReference type="Proteomes" id="UP001195483">
    <property type="component" value="Unassembled WGS sequence"/>
</dbReference>
<reference evidence="8" key="2">
    <citation type="journal article" date="2021" name="Genome Biol. Evol.">
        <title>Developing a high-quality reference genome for a parasitic bivalve with doubly uniparental inheritance (Bivalvia: Unionida).</title>
        <authorList>
            <person name="Smith C.H."/>
        </authorList>
    </citation>
    <scope>NUCLEOTIDE SEQUENCE</scope>
    <source>
        <strain evidence="8">CHS0354</strain>
        <tissue evidence="8">Mantle</tissue>
    </source>
</reference>
<accession>A0AAE0WE30</accession>
<dbReference type="AlphaFoldDB" id="A0AAE0WE30"/>
<evidence type="ECO:0000313" key="9">
    <source>
        <dbReference type="Proteomes" id="UP001195483"/>
    </source>
</evidence>
<keyword evidence="9" id="KW-1185">Reference proteome</keyword>
<name>A0AAE0WE30_9BIVA</name>
<evidence type="ECO:0000256" key="4">
    <source>
        <dbReference type="ARBA" id="ARBA00022737"/>
    </source>
</evidence>
<dbReference type="SUPFAM" id="SSF82895">
    <property type="entry name" value="TSP-1 type 1 repeat"/>
    <property type="match status" value="6"/>
</dbReference>
<feature type="region of interest" description="Disordered" evidence="5">
    <location>
        <begin position="230"/>
        <end position="253"/>
    </location>
</feature>
<dbReference type="FunFam" id="2.20.100.10:FF:000005">
    <property type="entry name" value="ADAM metallopeptidase with thrombospondin type 1 motif 9"/>
    <property type="match status" value="2"/>
</dbReference>
<feature type="chain" id="PRO_5042065040" description="PLAC domain-containing protein" evidence="6">
    <location>
        <begin position="23"/>
        <end position="720"/>
    </location>
</feature>
<keyword evidence="3 6" id="KW-0732">Signal</keyword>
<dbReference type="Pfam" id="PF19030">
    <property type="entry name" value="TSP1_ADAMTS"/>
    <property type="match status" value="6"/>
</dbReference>
<dbReference type="Pfam" id="PF08686">
    <property type="entry name" value="PLAC"/>
    <property type="match status" value="1"/>
</dbReference>
<evidence type="ECO:0000256" key="1">
    <source>
        <dbReference type="ARBA" id="ARBA00004613"/>
    </source>
</evidence>
<dbReference type="InterPro" id="IPR036383">
    <property type="entry name" value="TSP1_rpt_sf"/>
</dbReference>
<dbReference type="GO" id="GO:0005576">
    <property type="term" value="C:extracellular region"/>
    <property type="evidence" value="ECO:0007669"/>
    <property type="project" value="UniProtKB-SubCell"/>
</dbReference>
<dbReference type="SMART" id="SM00209">
    <property type="entry name" value="TSP1"/>
    <property type="match status" value="6"/>
</dbReference>
<evidence type="ECO:0000313" key="8">
    <source>
        <dbReference type="EMBL" id="KAK3610202.1"/>
    </source>
</evidence>
<comment type="caution">
    <text evidence="8">The sequence shown here is derived from an EMBL/GenBank/DDBJ whole genome shotgun (WGS) entry which is preliminary data.</text>
</comment>
<keyword evidence="4" id="KW-0677">Repeat</keyword>
<reference evidence="8" key="3">
    <citation type="submission" date="2023-05" db="EMBL/GenBank/DDBJ databases">
        <authorList>
            <person name="Smith C.H."/>
        </authorList>
    </citation>
    <scope>NUCLEOTIDE SEQUENCE</scope>
    <source>
        <strain evidence="8">CHS0354</strain>
        <tissue evidence="8">Mantle</tissue>
    </source>
</reference>
<sequence>MDCVQVTGFILCIMQIFWYGHSQQPAASTCDLCAHQRSSCRQITGIFTVTRLSKGYNPVIGIPAGACNINITELRRSDNILALKTSSGRQILNNLWALDPPGTYFGGGTLFKYSRGEFDCPGECLYAKGPLTDNVIVQLLYYNTNPGIGYSFQLPPNVPDSAIEQIVPKIEEHHRRRHHHGDIHQQQHLSSSGTSSAERREIDALKQGDTYGSPRERYGIDSFVDTSNGTSLLSSTKTQPVSQTHPLNRQSSQVRYAPQPQYLNPYNQQYSRYQALTDQTYSRGINEDSHLLERPTHVYGQRRLPPKTLEIPNATSETRVNTLDQYQWITSGFSECSQSCGGGVQQTLFACISASNRIVVTDENCDESTKPRLQHILCNTEPCPSDWEIQDWSVCSVTCGVGQQTRRIECKQRISATLILSVSASNCRNSMPATVQQCELRRCASWVAEDWSQCSVDCGIGQKRRRVSCHDGDGNIVSDSECRNEYSVPVSVEACDMGSCTKQWFFSKWSRQCSSDCASGVMTRHVHCAKDTGGKVLDSFCDGSKKPATEKACQRDVPCTGSKWFSGPWSGCSVSCGSGLKTRDVVCVNQVNITLVADNNCILSEKPSTEEPCNYHNCTTALWYMSEWTTCSVTCGGGQRKRYIRCLDEQQRPSSLCPEAEKPVEAERCNEDKCSLLPNTASPSNCRDKLPNCKVAVQARLCRLLYYQKKCCASCSAGIV</sequence>
<dbReference type="InterPro" id="IPR050439">
    <property type="entry name" value="ADAMTS_ADAMTS-like"/>
</dbReference>
<feature type="signal peptide" evidence="6">
    <location>
        <begin position="1"/>
        <end position="22"/>
    </location>
</feature>
<dbReference type="EMBL" id="JAEAOA010002259">
    <property type="protein sequence ID" value="KAK3610202.1"/>
    <property type="molecule type" value="Genomic_DNA"/>
</dbReference>
<dbReference type="Gene3D" id="2.60.120.830">
    <property type="match status" value="1"/>
</dbReference>